<reference evidence="1 2" key="1">
    <citation type="submission" date="2019-08" db="EMBL/GenBank/DDBJ databases">
        <title>Whole genome of Aphis craccivora.</title>
        <authorList>
            <person name="Voronova N.V."/>
            <person name="Shulinski R.S."/>
            <person name="Bandarenka Y.V."/>
            <person name="Zhorov D.G."/>
            <person name="Warner D."/>
        </authorList>
    </citation>
    <scope>NUCLEOTIDE SEQUENCE [LARGE SCALE GENOMIC DNA]</scope>
    <source>
        <strain evidence="1">180601</strain>
        <tissue evidence="1">Whole Body</tissue>
    </source>
</reference>
<dbReference type="AlphaFoldDB" id="A0A6G0YAJ5"/>
<proteinExistence type="predicted"/>
<sequence length="41" mass="4785">MSQKKCTGLTLLNIHRNIPIDTIKVIERFSKTNRKFLDVVI</sequence>
<protein>
    <submittedName>
        <fullName evidence="1">52 kDa repressor of the inhibitor of the protein kinase-like</fullName>
    </submittedName>
</protein>
<evidence type="ECO:0000313" key="2">
    <source>
        <dbReference type="Proteomes" id="UP000478052"/>
    </source>
</evidence>
<keyword evidence="2" id="KW-1185">Reference proteome</keyword>
<name>A0A6G0YAJ5_APHCR</name>
<comment type="caution">
    <text evidence="1">The sequence shown here is derived from an EMBL/GenBank/DDBJ whole genome shotgun (WGS) entry which is preliminary data.</text>
</comment>
<gene>
    <name evidence="1" type="ORF">FWK35_00024313</name>
</gene>
<dbReference type="OrthoDB" id="6604782at2759"/>
<accession>A0A6G0YAJ5</accession>
<dbReference type="Proteomes" id="UP000478052">
    <property type="component" value="Unassembled WGS sequence"/>
</dbReference>
<evidence type="ECO:0000313" key="1">
    <source>
        <dbReference type="EMBL" id="KAF0752022.1"/>
    </source>
</evidence>
<organism evidence="1 2">
    <name type="scientific">Aphis craccivora</name>
    <name type="common">Cowpea aphid</name>
    <dbReference type="NCBI Taxonomy" id="307492"/>
    <lineage>
        <taxon>Eukaryota</taxon>
        <taxon>Metazoa</taxon>
        <taxon>Ecdysozoa</taxon>
        <taxon>Arthropoda</taxon>
        <taxon>Hexapoda</taxon>
        <taxon>Insecta</taxon>
        <taxon>Pterygota</taxon>
        <taxon>Neoptera</taxon>
        <taxon>Paraneoptera</taxon>
        <taxon>Hemiptera</taxon>
        <taxon>Sternorrhyncha</taxon>
        <taxon>Aphidomorpha</taxon>
        <taxon>Aphidoidea</taxon>
        <taxon>Aphididae</taxon>
        <taxon>Aphidini</taxon>
        <taxon>Aphis</taxon>
        <taxon>Aphis</taxon>
    </lineage>
</organism>
<dbReference type="EMBL" id="VUJU01005185">
    <property type="protein sequence ID" value="KAF0752022.1"/>
    <property type="molecule type" value="Genomic_DNA"/>
</dbReference>